<dbReference type="Pfam" id="PF00004">
    <property type="entry name" value="AAA"/>
    <property type="match status" value="2"/>
</dbReference>
<dbReference type="AlphaFoldDB" id="A0A6P4B0A6"/>
<accession>A0A6P4B0A6</accession>
<keyword evidence="6" id="KW-1185">Reference proteome</keyword>
<dbReference type="GO" id="GO:0051301">
    <property type="term" value="P:cell division"/>
    <property type="evidence" value="ECO:0007669"/>
    <property type="project" value="UniProtKB-KW"/>
</dbReference>
<dbReference type="Gene3D" id="3.40.50.300">
    <property type="entry name" value="P-loop containing nucleotide triphosphate hydrolases"/>
    <property type="match status" value="3"/>
</dbReference>
<dbReference type="Proteomes" id="UP001652623">
    <property type="component" value="Chromosome 12"/>
</dbReference>
<gene>
    <name evidence="7" type="primary">LOC107429045</name>
</gene>
<dbReference type="PROSITE" id="PS00674">
    <property type="entry name" value="AAA"/>
    <property type="match status" value="1"/>
</dbReference>
<dbReference type="SUPFAM" id="SSF52540">
    <property type="entry name" value="P-loop containing nucleoside triphosphate hydrolases"/>
    <property type="match status" value="2"/>
</dbReference>
<dbReference type="FunFam" id="3.40.50.300:FF:001107">
    <property type="entry name" value="Cell division control protein 48-B-like protein"/>
    <property type="match status" value="1"/>
</dbReference>
<evidence type="ECO:0000313" key="6">
    <source>
        <dbReference type="Proteomes" id="UP001652623"/>
    </source>
</evidence>
<evidence type="ECO:0000256" key="1">
    <source>
        <dbReference type="ARBA" id="ARBA00006914"/>
    </source>
</evidence>
<dbReference type="Gene3D" id="1.10.8.60">
    <property type="match status" value="2"/>
</dbReference>
<dbReference type="RefSeq" id="XP_015895164.1">
    <property type="nucleotide sequence ID" value="XM_016039678.4"/>
</dbReference>
<keyword evidence="7" id="KW-0132">Cell division</keyword>
<feature type="domain" description="AAA+ ATPase" evidence="5">
    <location>
        <begin position="279"/>
        <end position="418"/>
    </location>
</feature>
<dbReference type="GeneID" id="107429045"/>
<dbReference type="FunFam" id="1.10.8.60:FF:000038">
    <property type="entry name" value="spermatogenesis-associated protein 5-like protein 1"/>
    <property type="match status" value="1"/>
</dbReference>
<dbReference type="InterPro" id="IPR003593">
    <property type="entry name" value="AAA+_ATPase"/>
</dbReference>
<dbReference type="SMART" id="SM00382">
    <property type="entry name" value="AAA"/>
    <property type="match status" value="2"/>
</dbReference>
<keyword evidence="3 4" id="KW-0067">ATP-binding</keyword>
<protein>
    <submittedName>
        <fullName evidence="7">Cell division control protein 48 homolog B isoform X3</fullName>
    </submittedName>
</protein>
<dbReference type="InterPro" id="IPR041569">
    <property type="entry name" value="AAA_lid_3"/>
</dbReference>
<reference evidence="7" key="1">
    <citation type="submission" date="2025-08" db="UniProtKB">
        <authorList>
            <consortium name="RefSeq"/>
        </authorList>
    </citation>
    <scope>IDENTIFICATION</scope>
    <source>
        <tissue evidence="7">Seedling</tissue>
    </source>
</reference>
<name>A0A6P4B0A6_ZIZJJ</name>
<evidence type="ECO:0000256" key="3">
    <source>
        <dbReference type="ARBA" id="ARBA00022840"/>
    </source>
</evidence>
<keyword evidence="2 4" id="KW-0547">Nucleotide-binding</keyword>
<dbReference type="GO" id="GO:0005524">
    <property type="term" value="F:ATP binding"/>
    <property type="evidence" value="ECO:0007669"/>
    <property type="project" value="UniProtKB-KW"/>
</dbReference>
<dbReference type="PANTHER" id="PTHR23077:SF117">
    <property type="entry name" value="AAA+ ATPASE DOMAIN-CONTAINING PROTEIN"/>
    <property type="match status" value="1"/>
</dbReference>
<dbReference type="PANTHER" id="PTHR23077">
    <property type="entry name" value="AAA-FAMILY ATPASE"/>
    <property type="match status" value="1"/>
</dbReference>
<keyword evidence="7" id="KW-0131">Cell cycle</keyword>
<sequence>METHRHNPNSSSTTTINEKQWRAEEAIAGNAEAVRALRQLINFPLLFSREAQKLGLKWWPRGLLLYGPPGTGKTSMVRAVVEECGAHLTVIRGQQNVRVAAQLLTLMDSINNSTYAPQVVVVASTNKVDAIDPALRRSGRFDADIEVTTPNEEERFQILKLYTKNVPMDSNIDLQAIAATCNGYVGADLEALCREATMSAIERSSDANTDADVISVKLEDWDHARSVVGPSITRGVAVDIPKVTWEDIGGLKDLKRKLQQAVEWPIKYSTAFERLGISPTRGILLHGPPGCSKTTLAKAAAHAAQACFFSLSCADLYSMYVGEGEALLRNTFHRARLAAPSIVFFDEVDVVATKRGRNSSSNVTVEERLLTTLLTEMDGLEEAKGILVLAATNRPNVIDAALMRPGRFDKVLYVPPPDLEARYEILCVHTRKMQIGDDVDLGRIAEDTELFTGAELEGLCMEAGIVALRENISATVVCDRHFQTVKNSLKPSLTEAEIDSYSSFRKCPSSVPLETV</sequence>
<proteinExistence type="inferred from homology"/>
<dbReference type="Pfam" id="PF17862">
    <property type="entry name" value="AAA_lid_3"/>
    <property type="match status" value="2"/>
</dbReference>
<evidence type="ECO:0000256" key="2">
    <source>
        <dbReference type="ARBA" id="ARBA00022741"/>
    </source>
</evidence>
<evidence type="ECO:0000256" key="4">
    <source>
        <dbReference type="RuleBase" id="RU003651"/>
    </source>
</evidence>
<dbReference type="InterPro" id="IPR003960">
    <property type="entry name" value="ATPase_AAA_CS"/>
</dbReference>
<dbReference type="GO" id="GO:0016887">
    <property type="term" value="F:ATP hydrolysis activity"/>
    <property type="evidence" value="ECO:0007669"/>
    <property type="project" value="InterPro"/>
</dbReference>
<dbReference type="FunFam" id="1.10.8.60:FF:000106">
    <property type="entry name" value="Cell division control protein 48 homolog B"/>
    <property type="match status" value="1"/>
</dbReference>
<dbReference type="InterPro" id="IPR027417">
    <property type="entry name" value="P-loop_NTPase"/>
</dbReference>
<organism evidence="6 7">
    <name type="scientific">Ziziphus jujuba</name>
    <name type="common">Chinese jujube</name>
    <name type="synonym">Ziziphus sativa</name>
    <dbReference type="NCBI Taxonomy" id="326968"/>
    <lineage>
        <taxon>Eukaryota</taxon>
        <taxon>Viridiplantae</taxon>
        <taxon>Streptophyta</taxon>
        <taxon>Embryophyta</taxon>
        <taxon>Tracheophyta</taxon>
        <taxon>Spermatophyta</taxon>
        <taxon>Magnoliopsida</taxon>
        <taxon>eudicotyledons</taxon>
        <taxon>Gunneridae</taxon>
        <taxon>Pentapetalae</taxon>
        <taxon>rosids</taxon>
        <taxon>fabids</taxon>
        <taxon>Rosales</taxon>
        <taxon>Rhamnaceae</taxon>
        <taxon>Paliureae</taxon>
        <taxon>Ziziphus</taxon>
    </lineage>
</organism>
<dbReference type="InterPro" id="IPR050168">
    <property type="entry name" value="AAA_ATPase_domain"/>
</dbReference>
<evidence type="ECO:0000259" key="5">
    <source>
        <dbReference type="SMART" id="SM00382"/>
    </source>
</evidence>
<comment type="similarity">
    <text evidence="1 4">Belongs to the AAA ATPase family.</text>
</comment>
<feature type="domain" description="AAA+ ATPase" evidence="5">
    <location>
        <begin position="59"/>
        <end position="151"/>
    </location>
</feature>
<dbReference type="InterPro" id="IPR003959">
    <property type="entry name" value="ATPase_AAA_core"/>
</dbReference>
<evidence type="ECO:0000313" key="7">
    <source>
        <dbReference type="RefSeq" id="XP_015895164.1"/>
    </source>
</evidence>